<dbReference type="Proteomes" id="UP001356427">
    <property type="component" value="Unassembled WGS sequence"/>
</dbReference>
<accession>A0AAN8N421</accession>
<organism evidence="1 2">
    <name type="scientific">Coregonus suidteri</name>
    <dbReference type="NCBI Taxonomy" id="861788"/>
    <lineage>
        <taxon>Eukaryota</taxon>
        <taxon>Metazoa</taxon>
        <taxon>Chordata</taxon>
        <taxon>Craniata</taxon>
        <taxon>Vertebrata</taxon>
        <taxon>Euteleostomi</taxon>
        <taxon>Actinopterygii</taxon>
        <taxon>Neopterygii</taxon>
        <taxon>Teleostei</taxon>
        <taxon>Protacanthopterygii</taxon>
        <taxon>Salmoniformes</taxon>
        <taxon>Salmonidae</taxon>
        <taxon>Coregoninae</taxon>
        <taxon>Coregonus</taxon>
    </lineage>
</organism>
<dbReference type="AlphaFoldDB" id="A0AAN8N421"/>
<protein>
    <submittedName>
        <fullName evidence="1">Uncharacterized protein</fullName>
    </submittedName>
</protein>
<evidence type="ECO:0000313" key="2">
    <source>
        <dbReference type="Proteomes" id="UP001356427"/>
    </source>
</evidence>
<sequence>MCRRARLVTCPLSRKALLARLTTQLLSPPSSLLPLSLLISQSSICSRRREAGCCRRAVPSHSAGQLYGMMSPKDVLGGANQRSIAPCTKILNT</sequence>
<comment type="caution">
    <text evidence="1">The sequence shown here is derived from an EMBL/GenBank/DDBJ whole genome shotgun (WGS) entry which is preliminary data.</text>
</comment>
<reference evidence="1 2" key="1">
    <citation type="submission" date="2021-04" db="EMBL/GenBank/DDBJ databases">
        <authorList>
            <person name="De Guttry C."/>
            <person name="Zahm M."/>
            <person name="Klopp C."/>
            <person name="Cabau C."/>
            <person name="Louis A."/>
            <person name="Berthelot C."/>
            <person name="Parey E."/>
            <person name="Roest Crollius H."/>
            <person name="Montfort J."/>
            <person name="Robinson-Rechavi M."/>
            <person name="Bucao C."/>
            <person name="Bouchez O."/>
            <person name="Gislard M."/>
            <person name="Lluch J."/>
            <person name="Milhes M."/>
            <person name="Lampietro C."/>
            <person name="Lopez Roques C."/>
            <person name="Donnadieu C."/>
            <person name="Braasch I."/>
            <person name="Desvignes T."/>
            <person name="Postlethwait J."/>
            <person name="Bobe J."/>
            <person name="Wedekind C."/>
            <person name="Guiguen Y."/>
        </authorList>
    </citation>
    <scope>NUCLEOTIDE SEQUENCE [LARGE SCALE GENOMIC DNA]</scope>
    <source>
        <strain evidence="1">Cs_M1</strain>
        <tissue evidence="1">Blood</tissue>
    </source>
</reference>
<dbReference type="EMBL" id="JAGTTL010000005">
    <property type="protein sequence ID" value="KAK6321886.1"/>
    <property type="molecule type" value="Genomic_DNA"/>
</dbReference>
<keyword evidence="2" id="KW-1185">Reference proteome</keyword>
<proteinExistence type="predicted"/>
<gene>
    <name evidence="1" type="ORF">J4Q44_G00066780</name>
</gene>
<name>A0AAN8N421_9TELE</name>
<evidence type="ECO:0000313" key="1">
    <source>
        <dbReference type="EMBL" id="KAK6321886.1"/>
    </source>
</evidence>